<dbReference type="CDD" id="cd18802">
    <property type="entry name" value="SF2_C_dicer"/>
    <property type="match status" value="1"/>
</dbReference>
<comment type="similarity">
    <text evidence="8">Belongs to the helicase family. Dicer subfamily.</text>
</comment>
<dbReference type="PROSITE" id="PS51327">
    <property type="entry name" value="DICER_DSRBF"/>
    <property type="match status" value="1"/>
</dbReference>
<keyword evidence="8" id="KW-0694">RNA-binding</keyword>
<dbReference type="InterPro" id="IPR036389">
    <property type="entry name" value="RNase_III_sf"/>
</dbReference>
<dbReference type="Pfam" id="PF00636">
    <property type="entry name" value="Ribonuclease_3"/>
    <property type="match status" value="2"/>
</dbReference>
<keyword evidence="3" id="KW-0547">Nucleotide-binding</keyword>
<dbReference type="Pfam" id="PF00271">
    <property type="entry name" value="Helicase_C"/>
    <property type="match status" value="1"/>
</dbReference>
<evidence type="ECO:0000256" key="1">
    <source>
        <dbReference type="ARBA" id="ARBA00022721"/>
    </source>
</evidence>
<dbReference type="InterPro" id="IPR014001">
    <property type="entry name" value="Helicase_ATP-bd"/>
</dbReference>
<dbReference type="SUPFAM" id="SSF52540">
    <property type="entry name" value="P-loop containing nucleoside triphosphate hydrolases"/>
    <property type="match status" value="1"/>
</dbReference>
<organism evidence="14 15">
    <name type="scientific">Pseudomassariella vexata</name>
    <dbReference type="NCBI Taxonomy" id="1141098"/>
    <lineage>
        <taxon>Eukaryota</taxon>
        <taxon>Fungi</taxon>
        <taxon>Dikarya</taxon>
        <taxon>Ascomycota</taxon>
        <taxon>Pezizomycotina</taxon>
        <taxon>Sordariomycetes</taxon>
        <taxon>Xylariomycetidae</taxon>
        <taxon>Amphisphaeriales</taxon>
        <taxon>Pseudomassariaceae</taxon>
        <taxon>Pseudomassariella</taxon>
    </lineage>
</organism>
<dbReference type="GO" id="GO:0005737">
    <property type="term" value="C:cytoplasm"/>
    <property type="evidence" value="ECO:0007669"/>
    <property type="project" value="TreeGrafter"/>
</dbReference>
<dbReference type="Proteomes" id="UP000193689">
    <property type="component" value="Unassembled WGS sequence"/>
</dbReference>
<dbReference type="GO" id="GO:0005634">
    <property type="term" value="C:nucleus"/>
    <property type="evidence" value="ECO:0007669"/>
    <property type="project" value="TreeGrafter"/>
</dbReference>
<dbReference type="InterPro" id="IPR038248">
    <property type="entry name" value="Dicer_dimer_sf"/>
</dbReference>
<reference evidence="14 15" key="1">
    <citation type="submission" date="2016-07" db="EMBL/GenBank/DDBJ databases">
        <title>Pervasive Adenine N6-methylation of Active Genes in Fungi.</title>
        <authorList>
            <consortium name="DOE Joint Genome Institute"/>
            <person name="Mondo S.J."/>
            <person name="Dannebaum R.O."/>
            <person name="Kuo R.C."/>
            <person name="Labutti K."/>
            <person name="Haridas S."/>
            <person name="Kuo A."/>
            <person name="Salamov A."/>
            <person name="Ahrendt S.R."/>
            <person name="Lipzen A."/>
            <person name="Sullivan W."/>
            <person name="Andreopoulos W.B."/>
            <person name="Clum A."/>
            <person name="Lindquist E."/>
            <person name="Daum C."/>
            <person name="Ramamoorthy G.K."/>
            <person name="Gryganskyi A."/>
            <person name="Culley D."/>
            <person name="Magnuson J.K."/>
            <person name="James T.Y."/>
            <person name="O'Malley M.A."/>
            <person name="Stajich J.E."/>
            <person name="Spatafora J.W."/>
            <person name="Visel A."/>
            <person name="Grigoriev I.V."/>
        </authorList>
    </citation>
    <scope>NUCLEOTIDE SEQUENCE [LARGE SCALE GENOMIC DNA]</scope>
    <source>
        <strain evidence="14 15">CBS 129021</strain>
    </source>
</reference>
<dbReference type="GO" id="GO:0004386">
    <property type="term" value="F:helicase activity"/>
    <property type="evidence" value="ECO:0007669"/>
    <property type="project" value="UniProtKB-KW"/>
</dbReference>
<evidence type="ECO:0000256" key="8">
    <source>
        <dbReference type="PROSITE-ProRule" id="PRU00657"/>
    </source>
</evidence>
<dbReference type="SMART" id="SM00535">
    <property type="entry name" value="RIBOc"/>
    <property type="match status" value="2"/>
</dbReference>
<evidence type="ECO:0000259" key="11">
    <source>
        <dbReference type="PROSITE" id="PS51192"/>
    </source>
</evidence>
<dbReference type="PROSITE" id="PS50142">
    <property type="entry name" value="RNASE_3_2"/>
    <property type="match status" value="2"/>
</dbReference>
<dbReference type="InterPro" id="IPR000999">
    <property type="entry name" value="RNase_III_dom"/>
</dbReference>
<dbReference type="SMART" id="SM00487">
    <property type="entry name" value="DEXDc"/>
    <property type="match status" value="1"/>
</dbReference>
<dbReference type="PANTHER" id="PTHR14950">
    <property type="entry name" value="DICER-RELATED"/>
    <property type="match status" value="1"/>
</dbReference>
<evidence type="ECO:0000256" key="9">
    <source>
        <dbReference type="SAM" id="MobiDB-lite"/>
    </source>
</evidence>
<feature type="domain" description="Helicase ATP-binding" evidence="11">
    <location>
        <begin position="67"/>
        <end position="244"/>
    </location>
</feature>
<dbReference type="PROSITE" id="PS51194">
    <property type="entry name" value="HELICASE_CTER"/>
    <property type="match status" value="1"/>
</dbReference>
<keyword evidence="5" id="KW-0347">Helicase</keyword>
<feature type="domain" description="RNase III" evidence="10">
    <location>
        <begin position="952"/>
        <end position="1096"/>
    </location>
</feature>
<dbReference type="InterPro" id="IPR027417">
    <property type="entry name" value="P-loop_NTPase"/>
</dbReference>
<dbReference type="CDD" id="cd18034">
    <property type="entry name" value="DEXHc_dicer"/>
    <property type="match status" value="1"/>
</dbReference>
<dbReference type="GO" id="GO:0004525">
    <property type="term" value="F:ribonuclease III activity"/>
    <property type="evidence" value="ECO:0007669"/>
    <property type="project" value="InterPro"/>
</dbReference>
<dbReference type="Gene3D" id="3.30.160.380">
    <property type="entry name" value="Dicer dimerisation domain"/>
    <property type="match status" value="1"/>
</dbReference>
<feature type="domain" description="RNase III" evidence="10">
    <location>
        <begin position="1137"/>
        <end position="1314"/>
    </location>
</feature>
<comment type="caution">
    <text evidence="14">The sequence shown here is derived from an EMBL/GenBank/DDBJ whole genome shotgun (WGS) entry which is preliminary data.</text>
</comment>
<dbReference type="OrthoDB" id="416741at2759"/>
<dbReference type="RefSeq" id="XP_040709963.1">
    <property type="nucleotide sequence ID" value="XM_040861465.1"/>
</dbReference>
<dbReference type="CDD" id="cd00593">
    <property type="entry name" value="RIBOc"/>
    <property type="match status" value="2"/>
</dbReference>
<keyword evidence="4" id="KW-0378">Hydrolase</keyword>
<dbReference type="InterPro" id="IPR001650">
    <property type="entry name" value="Helicase_C-like"/>
</dbReference>
<evidence type="ECO:0000313" key="15">
    <source>
        <dbReference type="Proteomes" id="UP000193689"/>
    </source>
</evidence>
<dbReference type="Pfam" id="PF03368">
    <property type="entry name" value="Dicer_dimer"/>
    <property type="match status" value="1"/>
</dbReference>
<evidence type="ECO:0000256" key="3">
    <source>
        <dbReference type="ARBA" id="ARBA00022741"/>
    </source>
</evidence>
<name>A0A1Y2DA88_9PEZI</name>
<feature type="region of interest" description="Disordered" evidence="9">
    <location>
        <begin position="1"/>
        <end position="39"/>
    </location>
</feature>
<dbReference type="STRING" id="1141098.A0A1Y2DA88"/>
<keyword evidence="1" id="KW-0930">Antiviral protein</keyword>
<feature type="compositionally biased region" description="Low complexity" evidence="9">
    <location>
        <begin position="9"/>
        <end position="20"/>
    </location>
</feature>
<evidence type="ECO:0000256" key="6">
    <source>
        <dbReference type="ARBA" id="ARBA00022840"/>
    </source>
</evidence>
<dbReference type="InterPro" id="IPR005034">
    <property type="entry name" value="Dicer_dimerisation"/>
</dbReference>
<dbReference type="GeneID" id="63777677"/>
<keyword evidence="6" id="KW-0067">ATP-binding</keyword>
<dbReference type="Gene3D" id="1.10.1520.10">
    <property type="entry name" value="Ribonuclease III domain"/>
    <property type="match status" value="2"/>
</dbReference>
<keyword evidence="15" id="KW-1185">Reference proteome</keyword>
<protein>
    <submittedName>
        <fullName evidence="14">RNase3 domain-containing protein</fullName>
    </submittedName>
</protein>
<feature type="domain" description="Dicer dsRNA-binding fold" evidence="13">
    <location>
        <begin position="598"/>
        <end position="697"/>
    </location>
</feature>
<evidence type="ECO:0000313" key="14">
    <source>
        <dbReference type="EMBL" id="ORY56117.1"/>
    </source>
</evidence>
<dbReference type="GO" id="GO:0005524">
    <property type="term" value="F:ATP binding"/>
    <property type="evidence" value="ECO:0007669"/>
    <property type="project" value="UniProtKB-KW"/>
</dbReference>
<evidence type="ECO:0000256" key="2">
    <source>
        <dbReference type="ARBA" id="ARBA00022737"/>
    </source>
</evidence>
<keyword evidence="2" id="KW-0677">Repeat</keyword>
<dbReference type="InterPro" id="IPR011545">
    <property type="entry name" value="DEAD/DEAH_box_helicase_dom"/>
</dbReference>
<evidence type="ECO:0000256" key="5">
    <source>
        <dbReference type="ARBA" id="ARBA00022806"/>
    </source>
</evidence>
<dbReference type="Pfam" id="PF00270">
    <property type="entry name" value="DEAD"/>
    <property type="match status" value="1"/>
</dbReference>
<dbReference type="SMART" id="SM00490">
    <property type="entry name" value="HELICc"/>
    <property type="match status" value="1"/>
</dbReference>
<gene>
    <name evidence="14" type="ORF">BCR38DRAFT_451506</name>
</gene>
<dbReference type="EMBL" id="MCFJ01000024">
    <property type="protein sequence ID" value="ORY56117.1"/>
    <property type="molecule type" value="Genomic_DNA"/>
</dbReference>
<evidence type="ECO:0000256" key="7">
    <source>
        <dbReference type="ARBA" id="ARBA00023118"/>
    </source>
</evidence>
<evidence type="ECO:0000256" key="4">
    <source>
        <dbReference type="ARBA" id="ARBA00022801"/>
    </source>
</evidence>
<dbReference type="PROSITE" id="PS51192">
    <property type="entry name" value="HELICASE_ATP_BIND_1"/>
    <property type="match status" value="1"/>
</dbReference>
<dbReference type="Gene3D" id="3.40.50.300">
    <property type="entry name" value="P-loop containing nucleotide triphosphate hydrolases"/>
    <property type="match status" value="2"/>
</dbReference>
<sequence length="1409" mass="159143">MATLDDDSTAGSSSGNTGTDPEPTVIPRGHNDSDSPSTVEVDHTVLSSTEQVVYEPTSPDRAYQLEMLEVSLKQNIIVTMDTGSGKTRVAVRRIQAELERSPPGKIVWFLASTVALCSQQFSVLEKAIPAVQTKFISGDDGVDTWTNQTLWDAFLKDTSIVVSPHQVLLDALSHTFVRMEKLSLIVFDEAHNCVGRHPGSKVMAFYRDSKDAGLPIPAILGLTASPIMRSSLDYLEVIERTLDSVCKTPAMHKTELLSHVNHPSISCVKYGPQMDESYTPTMKSLDCVALGLDIFQDPYIIHLMVENTERSRIALAKALEKEDTNIFNQVRRLQRKSATVRRELGEWAVDFFLSTAVAQFLDSVGKEDATFATWPVKEKTYLASLLQKVETTVPSSPDDMKVSPKVAMLLEVLLSRQQDALGIVFVKETATVAVLARLLSVHPLTRDRFRVGSVCGTSRHAQRRRNVGELIRGDDDDLRDFRSGKINLLIATNVLEEGIDVPACNLVICFDEPANLKSFIQRRGRARMQKSNLVLLMDDPDSSRHTQWQELEQGMKRKYEDELREIKELDSLDDSNEESYVGPYYVPRTGAKLDMDQAKPHLEHFCAVLGSRQFVDWRPYYVMHKVWHPKSRLPQMKATVVLPISLPRELRRVDGENFWYSEKNASKDAAFQAYVSLHKAGLVNDYLLPLDDSELLEGVETRPPMAFFRPLWMPWPQVAQGWTEAGVDSLLYQRPIKVLDQGQILCEFDMVLPLAIPHIPAFNVYREKHSSWKVEFGELSRAATSKEDQTMRLIDLAYGHRIALKENDQHVVQFRSRSQAMDVDHLGNQQLTQELVTSFGSNFPYLIRDTFRNPYFFEDWLCSRPPLDLVQNFDKCLMEHPTDVPWLSLRKWSRRQDFLHPIPDNPGVISSKPYKRIWPASLCTIDTSDIRDLQFGSLIPSITHMVEIYLVASQLSATILKDLAITNIDAIVSAISSPAAREASNYERVEFLGDSILKLLATVNVAVIHPLFPEGYLSKKKDLIVSNSRLCRAAETTGLTQFILTTQFTGKKWRPLYIQDLLSEGSEEQTSSRQESTKVMADVVEALIGTCFLEGGMMKALHCIRVFIPEVKWYDLDTGRKVLASRSSKSTHLPDYLISLEKSIGHSFQNKKLLLEAVTHGSFSLGTSTDLCMERLEFLGDAILDNIVMSALWELKLSEQDMHLLRTALVNADLLGFLVMEWSIPQTTAHVIDGSVIESIKEKPMWKFMRFSSPEIVARQQATEKRHAEERKVILDALHHSPTYPWSLLAHLNIPKFFSDLFESVLGAVWMDSGSMDVCRGFVERAGILAYMRRMVDDKVDIMHPKNKLGELEATKVVKYEILRYPDTGDLACKVFIDDEFVVEVGGGVNKEEIKTKAAEAAYYKIRKS</sequence>
<dbReference type="PROSITE" id="PS00517">
    <property type="entry name" value="RNASE_3_1"/>
    <property type="match status" value="1"/>
</dbReference>
<feature type="domain" description="Helicase C-terminal" evidence="12">
    <location>
        <begin position="405"/>
        <end position="570"/>
    </location>
</feature>
<dbReference type="GO" id="GO:0051607">
    <property type="term" value="P:defense response to virus"/>
    <property type="evidence" value="ECO:0007669"/>
    <property type="project" value="UniProtKB-KW"/>
</dbReference>
<accession>A0A1Y2DA88</accession>
<dbReference type="InParanoid" id="A0A1Y2DA88"/>
<evidence type="ECO:0000259" key="13">
    <source>
        <dbReference type="PROSITE" id="PS51327"/>
    </source>
</evidence>
<evidence type="ECO:0000259" key="10">
    <source>
        <dbReference type="PROSITE" id="PS50142"/>
    </source>
</evidence>
<evidence type="ECO:0000259" key="12">
    <source>
        <dbReference type="PROSITE" id="PS51194"/>
    </source>
</evidence>
<dbReference type="PANTHER" id="PTHR14950:SF37">
    <property type="entry name" value="ENDORIBONUCLEASE DICER"/>
    <property type="match status" value="1"/>
</dbReference>
<keyword evidence="7" id="KW-0051">Antiviral defense</keyword>
<dbReference type="GO" id="GO:0050688">
    <property type="term" value="P:regulation of defense response to virus"/>
    <property type="evidence" value="ECO:0007669"/>
    <property type="project" value="UniProtKB-KW"/>
</dbReference>
<proteinExistence type="inferred from homology"/>
<dbReference type="GO" id="GO:0003723">
    <property type="term" value="F:RNA binding"/>
    <property type="evidence" value="ECO:0007669"/>
    <property type="project" value="UniProtKB-UniRule"/>
</dbReference>
<dbReference type="SUPFAM" id="SSF69065">
    <property type="entry name" value="RNase III domain-like"/>
    <property type="match status" value="2"/>
</dbReference>
<dbReference type="GO" id="GO:0030422">
    <property type="term" value="P:siRNA processing"/>
    <property type="evidence" value="ECO:0007669"/>
    <property type="project" value="TreeGrafter"/>
</dbReference>